<evidence type="ECO:0000256" key="3">
    <source>
        <dbReference type="SAM" id="MobiDB-lite"/>
    </source>
</evidence>
<dbReference type="SMART" id="SM00322">
    <property type="entry name" value="KH"/>
    <property type="match status" value="1"/>
</dbReference>
<keyword evidence="1" id="KW-0677">Repeat</keyword>
<feature type="compositionally biased region" description="Pro residues" evidence="3">
    <location>
        <begin position="275"/>
        <end position="288"/>
    </location>
</feature>
<reference evidence="5" key="1">
    <citation type="submission" date="2016-01" db="EMBL/GenBank/DDBJ databases">
        <title>Reference transcriptome for the parasite Schistocephalus solidus: insights into the molecular evolution of parasitism.</title>
        <authorList>
            <person name="Hebert F.O."/>
            <person name="Grambauer S."/>
            <person name="Barber I."/>
            <person name="Landry C.R."/>
            <person name="Aubin-Horth N."/>
        </authorList>
    </citation>
    <scope>NUCLEOTIDE SEQUENCE</scope>
</reference>
<feature type="compositionally biased region" description="Polar residues" evidence="3">
    <location>
        <begin position="232"/>
        <end position="242"/>
    </location>
</feature>
<dbReference type="InterPro" id="IPR004087">
    <property type="entry name" value="KH_dom"/>
</dbReference>
<dbReference type="GO" id="GO:0003723">
    <property type="term" value="F:RNA binding"/>
    <property type="evidence" value="ECO:0007669"/>
    <property type="project" value="UniProtKB-UniRule"/>
</dbReference>
<evidence type="ECO:0000313" key="5">
    <source>
        <dbReference type="EMBL" id="JAP48213.1"/>
    </source>
</evidence>
<feature type="domain" description="K Homology" evidence="4">
    <location>
        <begin position="37"/>
        <end position="109"/>
    </location>
</feature>
<keyword evidence="2" id="KW-0694">RNA-binding</keyword>
<proteinExistence type="predicted"/>
<name>A0A0X3P968_SCHSO</name>
<keyword evidence="5" id="KW-0687">Ribonucleoprotein</keyword>
<sequence length="326" mass="34677">MNAKLSDPKRIMGYQRPPRRRRGPNGEELEEEEEDEGMIDLRMLVHQSVAGSIIGRGGERIRELRSKHKMRVIKVYQMLAPLSTDRVVQLVAEPENAINCLESVVEVVENTPIRGAVENYDSANSSEVDALTYGGWLTPEGHQALTQGMPLGGGMPMPGPEMGGPRGMPPMGREAMYPRGPRGMPPPVAPQNMYGGGRMGGPPPMGPSPSRRSGYDQAPYAAPGGYDGVPQSGMSGPGNQSYGYDESQGYYQSPIGPNGTGMVLQSTGGYGGPVSRPPPPPPQVPSGPGPMGMPYKGAAPPPMYGAPVANYHSAPPEDGKTSQWGW</sequence>
<dbReference type="Gene3D" id="3.30.1370.10">
    <property type="entry name" value="K Homology domain, type 1"/>
    <property type="match status" value="1"/>
</dbReference>
<feature type="compositionally biased region" description="Acidic residues" evidence="3">
    <location>
        <begin position="27"/>
        <end position="36"/>
    </location>
</feature>
<evidence type="ECO:0000256" key="2">
    <source>
        <dbReference type="PROSITE-ProRule" id="PRU00117"/>
    </source>
</evidence>
<accession>A0A0X3P968</accession>
<gene>
    <name evidence="5" type="primary">HNRPK</name>
    <name evidence="5" type="ORF">TR99133</name>
</gene>
<dbReference type="EMBL" id="GEEE01020348">
    <property type="protein sequence ID" value="JAP42877.1"/>
    <property type="molecule type" value="Transcribed_RNA"/>
</dbReference>
<evidence type="ECO:0000256" key="1">
    <source>
        <dbReference type="ARBA" id="ARBA00022737"/>
    </source>
</evidence>
<dbReference type="InterPro" id="IPR036612">
    <property type="entry name" value="KH_dom_type_1_sf"/>
</dbReference>
<dbReference type="PROSITE" id="PS50084">
    <property type="entry name" value="KH_TYPE_1"/>
    <property type="match status" value="1"/>
</dbReference>
<dbReference type="SUPFAM" id="SSF54791">
    <property type="entry name" value="Eukaryotic type KH-domain (KH-domain type I)"/>
    <property type="match status" value="1"/>
</dbReference>
<dbReference type="EMBL" id="GEEE01015012">
    <property type="protein sequence ID" value="JAP48213.1"/>
    <property type="molecule type" value="Transcribed_RNA"/>
</dbReference>
<dbReference type="Pfam" id="PF00013">
    <property type="entry name" value="KH_1"/>
    <property type="match status" value="1"/>
</dbReference>
<dbReference type="EMBL" id="GEEE01017921">
    <property type="protein sequence ID" value="JAP45304.1"/>
    <property type="molecule type" value="Transcribed_RNA"/>
</dbReference>
<dbReference type="GO" id="GO:1990904">
    <property type="term" value="C:ribonucleoprotein complex"/>
    <property type="evidence" value="ECO:0007669"/>
    <property type="project" value="UniProtKB-KW"/>
</dbReference>
<dbReference type="InterPro" id="IPR004088">
    <property type="entry name" value="KH_dom_type_1"/>
</dbReference>
<organism evidence="5">
    <name type="scientific">Schistocephalus solidus</name>
    <name type="common">Tapeworm</name>
    <dbReference type="NCBI Taxonomy" id="70667"/>
    <lineage>
        <taxon>Eukaryota</taxon>
        <taxon>Metazoa</taxon>
        <taxon>Spiralia</taxon>
        <taxon>Lophotrochozoa</taxon>
        <taxon>Platyhelminthes</taxon>
        <taxon>Cestoda</taxon>
        <taxon>Eucestoda</taxon>
        <taxon>Diphyllobothriidea</taxon>
        <taxon>Diphyllobothriidae</taxon>
        <taxon>Schistocephalus</taxon>
    </lineage>
</organism>
<feature type="region of interest" description="Disordered" evidence="3">
    <location>
        <begin position="1"/>
        <end position="36"/>
    </location>
</feature>
<dbReference type="AlphaFoldDB" id="A0A0X3P968"/>
<feature type="compositionally biased region" description="Basic and acidic residues" evidence="3">
    <location>
        <begin position="1"/>
        <end position="10"/>
    </location>
</feature>
<evidence type="ECO:0000259" key="4">
    <source>
        <dbReference type="SMART" id="SM00322"/>
    </source>
</evidence>
<dbReference type="PANTHER" id="PTHR10288">
    <property type="entry name" value="KH DOMAIN CONTAINING RNA BINDING PROTEIN"/>
    <property type="match status" value="1"/>
</dbReference>
<feature type="region of interest" description="Disordered" evidence="3">
    <location>
        <begin position="191"/>
        <end position="326"/>
    </location>
</feature>
<protein>
    <submittedName>
        <fullName evidence="5">Heterogeneous nuclear ribonucleoprotein K</fullName>
    </submittedName>
</protein>